<dbReference type="CDD" id="cd00082">
    <property type="entry name" value="HisKA"/>
    <property type="match status" value="1"/>
</dbReference>
<dbReference type="InterPro" id="IPR004358">
    <property type="entry name" value="Sig_transdc_His_kin-like_C"/>
</dbReference>
<dbReference type="InterPro" id="IPR011006">
    <property type="entry name" value="CheY-like_superfamily"/>
</dbReference>
<dbReference type="InterPro" id="IPR001789">
    <property type="entry name" value="Sig_transdc_resp-reg_receiver"/>
</dbReference>
<dbReference type="InterPro" id="IPR036890">
    <property type="entry name" value="HATPase_C_sf"/>
</dbReference>
<name>A0ABU6J8T5_9BURK</name>
<evidence type="ECO:0000256" key="2">
    <source>
        <dbReference type="ARBA" id="ARBA00012438"/>
    </source>
</evidence>
<proteinExistence type="predicted"/>
<dbReference type="EC" id="2.7.13.3" evidence="2"/>
<evidence type="ECO:0000256" key="4">
    <source>
        <dbReference type="PROSITE-ProRule" id="PRU00169"/>
    </source>
</evidence>
<dbReference type="Pfam" id="PF02518">
    <property type="entry name" value="HATPase_c"/>
    <property type="match status" value="1"/>
</dbReference>
<accession>A0ABU6J8T5</accession>
<feature type="modified residue" description="4-aspartylphosphate" evidence="4">
    <location>
        <position position="666"/>
    </location>
</feature>
<keyword evidence="6" id="KW-0472">Membrane</keyword>
<evidence type="ECO:0000256" key="6">
    <source>
        <dbReference type="SAM" id="Phobius"/>
    </source>
</evidence>
<dbReference type="SUPFAM" id="SSF52172">
    <property type="entry name" value="CheY-like"/>
    <property type="match status" value="1"/>
</dbReference>
<dbReference type="SUPFAM" id="SSF55874">
    <property type="entry name" value="ATPase domain of HSP90 chaperone/DNA topoisomerase II/histidine kinase"/>
    <property type="match status" value="1"/>
</dbReference>
<dbReference type="Gene3D" id="3.30.450.20">
    <property type="entry name" value="PAS domain"/>
    <property type="match status" value="1"/>
</dbReference>
<dbReference type="PRINTS" id="PR00344">
    <property type="entry name" value="BCTRLSENSOR"/>
</dbReference>
<dbReference type="CDD" id="cd12915">
    <property type="entry name" value="PDC2_DGC_like"/>
    <property type="match status" value="1"/>
</dbReference>
<feature type="coiled-coil region" evidence="5">
    <location>
        <begin position="341"/>
        <end position="368"/>
    </location>
</feature>
<dbReference type="SMART" id="SM00448">
    <property type="entry name" value="REC"/>
    <property type="match status" value="1"/>
</dbReference>
<evidence type="ECO:0000313" key="10">
    <source>
        <dbReference type="Proteomes" id="UP001352263"/>
    </source>
</evidence>
<dbReference type="CDD" id="cd17580">
    <property type="entry name" value="REC_2_DhkD-like"/>
    <property type="match status" value="1"/>
</dbReference>
<keyword evidence="9" id="KW-0067">ATP-binding</keyword>
<feature type="domain" description="Response regulatory" evidence="8">
    <location>
        <begin position="617"/>
        <end position="730"/>
    </location>
</feature>
<dbReference type="SMART" id="SM00387">
    <property type="entry name" value="HATPase_c"/>
    <property type="match status" value="1"/>
</dbReference>
<reference evidence="9 10" key="1">
    <citation type="submission" date="2023-10" db="EMBL/GenBank/DDBJ databases">
        <title>Noviherbaspirillum sp. CPCC 100848 genome assembly.</title>
        <authorList>
            <person name="Li X.Y."/>
            <person name="Fang X.M."/>
        </authorList>
    </citation>
    <scope>NUCLEOTIDE SEQUENCE [LARGE SCALE GENOMIC DNA]</scope>
    <source>
        <strain evidence="9 10">CPCC 100848</strain>
    </source>
</reference>
<gene>
    <name evidence="9" type="ORF">RY831_12900</name>
</gene>
<organism evidence="9 10">
    <name type="scientific">Noviherbaspirillum album</name>
    <dbReference type="NCBI Taxonomy" id="3080276"/>
    <lineage>
        <taxon>Bacteria</taxon>
        <taxon>Pseudomonadati</taxon>
        <taxon>Pseudomonadota</taxon>
        <taxon>Betaproteobacteria</taxon>
        <taxon>Burkholderiales</taxon>
        <taxon>Oxalobacteraceae</taxon>
        <taxon>Noviherbaspirillum</taxon>
    </lineage>
</organism>
<dbReference type="RefSeq" id="WP_326506769.1">
    <property type="nucleotide sequence ID" value="NZ_JAWIIV010000009.1"/>
</dbReference>
<dbReference type="InterPro" id="IPR003594">
    <property type="entry name" value="HATPase_dom"/>
</dbReference>
<keyword evidence="5" id="KW-0175">Coiled coil</keyword>
<evidence type="ECO:0000256" key="5">
    <source>
        <dbReference type="SAM" id="Coils"/>
    </source>
</evidence>
<dbReference type="SMART" id="SM00388">
    <property type="entry name" value="HisKA"/>
    <property type="match status" value="1"/>
</dbReference>
<keyword evidence="9" id="KW-0547">Nucleotide-binding</keyword>
<dbReference type="PROSITE" id="PS50110">
    <property type="entry name" value="RESPONSE_REGULATORY"/>
    <property type="match status" value="1"/>
</dbReference>
<sequence length="730" mass="79005">MLTNKTVRLRSLLALLTALGLLPIALIGAWGIRAAIDQQQQQFEVSMLNLSRALASAVDAELESAVDTLGTLSHNQALVYGDLEGFYKVAGETARSKAEWISVILTDGNGNAIFKTSSPFGAVDTRINDPESLMRVIDEREPLVGKIVKGPRGEYAFPVRIPVIENGRLTYVLSAAIKPSRIMEFLQRQQMPPGWIVSVFDESNLRVARSKDQETTVATGPSPTLAALLAKGQSEGSGISRTLDDAEVLTAFARTSRYGWTVAVGAPDTYFRQALIKNLALYTAGIAASLLACIAFAFFIARRIVGAINGLQNQALQLVHSEPVKALPSFIEEVSDVSSVLESASRERRAIELEREQLLASLNKALANAEEAGHAKDNFLAVLGHELRNPLAPMVAALDLMDVRKEPANLRERQIMRRQVEHMKRLVDDLLDVSRITRGKLEIRHAPVDLVPVIEQAVESLQHAVARRSSGIRVHVPEAAWVMGDEARLQQVVTNLLNNALHFDPDGEISVGIAQDERLGETSIIIRDEGAGMLPETVAQIFEPFYQAPQSLARSSGGLGLGLAIVRSIVELHGGRVMVASSGLGLGSEFRVMLPSIAAPRQEPVPDDAVRDVQRRRILVVDDNVDAAEMLASLLRLQGHEVSIAHDARAALALLGKSVPDIAFLDIGLPDIDGFALAGMMRARLPGWRGKLIAVTGYGQEGDKDRAAEAGFDMHLTKPVDADTVFAAAC</sequence>
<dbReference type="Pfam" id="PF00512">
    <property type="entry name" value="HisKA"/>
    <property type="match status" value="1"/>
</dbReference>
<dbReference type="InterPro" id="IPR003661">
    <property type="entry name" value="HisK_dim/P_dom"/>
</dbReference>
<dbReference type="SUPFAM" id="SSF47384">
    <property type="entry name" value="Homodimeric domain of signal transducing histidine kinase"/>
    <property type="match status" value="1"/>
</dbReference>
<dbReference type="Pfam" id="PF00072">
    <property type="entry name" value="Response_reg"/>
    <property type="match status" value="1"/>
</dbReference>
<keyword evidence="6" id="KW-0812">Transmembrane</keyword>
<keyword evidence="10" id="KW-1185">Reference proteome</keyword>
<dbReference type="PANTHER" id="PTHR43547:SF2">
    <property type="entry name" value="HYBRID SIGNAL TRANSDUCTION HISTIDINE KINASE C"/>
    <property type="match status" value="1"/>
</dbReference>
<dbReference type="GO" id="GO:0005524">
    <property type="term" value="F:ATP binding"/>
    <property type="evidence" value="ECO:0007669"/>
    <property type="project" value="UniProtKB-KW"/>
</dbReference>
<keyword evidence="3 4" id="KW-0597">Phosphoprotein</keyword>
<keyword evidence="6" id="KW-1133">Transmembrane helix</keyword>
<evidence type="ECO:0000256" key="1">
    <source>
        <dbReference type="ARBA" id="ARBA00000085"/>
    </source>
</evidence>
<dbReference type="PROSITE" id="PS50109">
    <property type="entry name" value="HIS_KIN"/>
    <property type="match status" value="1"/>
</dbReference>
<feature type="domain" description="Histidine kinase" evidence="7">
    <location>
        <begin position="382"/>
        <end position="598"/>
    </location>
</feature>
<comment type="catalytic activity">
    <reaction evidence="1">
        <text>ATP + protein L-histidine = ADP + protein N-phospho-L-histidine.</text>
        <dbReference type="EC" id="2.7.13.3"/>
    </reaction>
</comment>
<dbReference type="Gene3D" id="3.30.565.10">
    <property type="entry name" value="Histidine kinase-like ATPase, C-terminal domain"/>
    <property type="match status" value="1"/>
</dbReference>
<dbReference type="InterPro" id="IPR005467">
    <property type="entry name" value="His_kinase_dom"/>
</dbReference>
<dbReference type="Gene3D" id="3.40.50.2300">
    <property type="match status" value="1"/>
</dbReference>
<evidence type="ECO:0000259" key="8">
    <source>
        <dbReference type="PROSITE" id="PS50110"/>
    </source>
</evidence>
<feature type="transmembrane region" description="Helical" evidence="6">
    <location>
        <begin position="279"/>
        <end position="301"/>
    </location>
</feature>
<evidence type="ECO:0000259" key="7">
    <source>
        <dbReference type="PROSITE" id="PS50109"/>
    </source>
</evidence>
<dbReference type="InterPro" id="IPR036097">
    <property type="entry name" value="HisK_dim/P_sf"/>
</dbReference>
<dbReference type="PANTHER" id="PTHR43547">
    <property type="entry name" value="TWO-COMPONENT HISTIDINE KINASE"/>
    <property type="match status" value="1"/>
</dbReference>
<dbReference type="Proteomes" id="UP001352263">
    <property type="component" value="Unassembled WGS sequence"/>
</dbReference>
<evidence type="ECO:0000256" key="3">
    <source>
        <dbReference type="ARBA" id="ARBA00022553"/>
    </source>
</evidence>
<comment type="caution">
    <text evidence="9">The sequence shown here is derived from an EMBL/GenBank/DDBJ whole genome shotgun (WGS) entry which is preliminary data.</text>
</comment>
<dbReference type="EMBL" id="JAWIIV010000009">
    <property type="protein sequence ID" value="MEC4720054.1"/>
    <property type="molecule type" value="Genomic_DNA"/>
</dbReference>
<protein>
    <recommendedName>
        <fullName evidence="2">histidine kinase</fullName>
        <ecNumber evidence="2">2.7.13.3</ecNumber>
    </recommendedName>
</protein>
<dbReference type="Gene3D" id="1.10.287.130">
    <property type="match status" value="1"/>
</dbReference>
<evidence type="ECO:0000313" key="9">
    <source>
        <dbReference type="EMBL" id="MEC4720054.1"/>
    </source>
</evidence>